<evidence type="ECO:0000256" key="3">
    <source>
        <dbReference type="ARBA" id="ARBA00022576"/>
    </source>
</evidence>
<dbReference type="InterPro" id="IPR004636">
    <property type="entry name" value="AcOrn/SuccOrn_fam"/>
</dbReference>
<dbReference type="InterPro" id="IPR005814">
    <property type="entry name" value="Aminotrans_3"/>
</dbReference>
<keyword evidence="5" id="KW-0808">Transferase</keyword>
<evidence type="ECO:0000256" key="4">
    <source>
        <dbReference type="ARBA" id="ARBA00022605"/>
    </source>
</evidence>
<dbReference type="InterPro" id="IPR015422">
    <property type="entry name" value="PyrdxlP-dep_Trfase_small"/>
</dbReference>
<evidence type="ECO:0000256" key="1">
    <source>
        <dbReference type="ARBA" id="ARBA00001933"/>
    </source>
</evidence>
<dbReference type="Gene3D" id="3.40.640.10">
    <property type="entry name" value="Type I PLP-dependent aspartate aminotransferase-like (Major domain)"/>
    <property type="match status" value="1"/>
</dbReference>
<dbReference type="GO" id="GO:0042802">
    <property type="term" value="F:identical protein binding"/>
    <property type="evidence" value="ECO:0007669"/>
    <property type="project" value="TreeGrafter"/>
</dbReference>
<dbReference type="PIRSF" id="PIRSF000521">
    <property type="entry name" value="Transaminase_4ab_Lys_Orn"/>
    <property type="match status" value="1"/>
</dbReference>
<dbReference type="SUPFAM" id="SSF53383">
    <property type="entry name" value="PLP-dependent transferases"/>
    <property type="match status" value="1"/>
</dbReference>
<keyword evidence="6" id="KW-0663">Pyridoxal phosphate</keyword>
<dbReference type="EMBL" id="CAEZYB010000077">
    <property type="protein sequence ID" value="CAB4707064.1"/>
    <property type="molecule type" value="Genomic_DNA"/>
</dbReference>
<dbReference type="PANTHER" id="PTHR11986:SF79">
    <property type="entry name" value="ACETYLORNITHINE AMINOTRANSFERASE, MITOCHONDRIAL"/>
    <property type="match status" value="1"/>
</dbReference>
<keyword evidence="3" id="KW-0032">Aminotransferase</keyword>
<evidence type="ECO:0000313" key="7">
    <source>
        <dbReference type="EMBL" id="CAB4707064.1"/>
    </source>
</evidence>
<dbReference type="GO" id="GO:0030170">
    <property type="term" value="F:pyridoxal phosphate binding"/>
    <property type="evidence" value="ECO:0007669"/>
    <property type="project" value="InterPro"/>
</dbReference>
<dbReference type="InterPro" id="IPR015421">
    <property type="entry name" value="PyrdxlP-dep_Trfase_major"/>
</dbReference>
<dbReference type="GO" id="GO:0005739">
    <property type="term" value="C:mitochondrion"/>
    <property type="evidence" value="ECO:0007669"/>
    <property type="project" value="UniProtKB-SubCell"/>
</dbReference>
<protein>
    <submittedName>
        <fullName evidence="7">Unannotated protein</fullName>
    </submittedName>
</protein>
<dbReference type="Pfam" id="PF00202">
    <property type="entry name" value="Aminotran_3"/>
    <property type="match status" value="1"/>
</dbReference>
<accession>A0A6J6QH45</accession>
<dbReference type="HAMAP" id="MF_01107">
    <property type="entry name" value="ArgD_aminotrans_3"/>
    <property type="match status" value="1"/>
</dbReference>
<dbReference type="GO" id="GO:0008483">
    <property type="term" value="F:transaminase activity"/>
    <property type="evidence" value="ECO:0007669"/>
    <property type="project" value="UniProtKB-KW"/>
</dbReference>
<gene>
    <name evidence="7" type="ORF">UFOPK2646_00763</name>
</gene>
<dbReference type="InterPro" id="IPR015424">
    <property type="entry name" value="PyrdxlP-dep_Trfase"/>
</dbReference>
<evidence type="ECO:0000256" key="2">
    <source>
        <dbReference type="ARBA" id="ARBA00004173"/>
    </source>
</evidence>
<dbReference type="GO" id="GO:0006526">
    <property type="term" value="P:L-arginine biosynthetic process"/>
    <property type="evidence" value="ECO:0007669"/>
    <property type="project" value="UniProtKB-ARBA"/>
</dbReference>
<comment type="cofactor">
    <cofactor evidence="1">
        <name>pyridoxal 5'-phosphate</name>
        <dbReference type="ChEBI" id="CHEBI:597326"/>
    </cofactor>
</comment>
<name>A0A6J6QH45_9ZZZZ</name>
<keyword evidence="4" id="KW-0028">Amino-acid biosynthesis</keyword>
<dbReference type="InterPro" id="IPR050103">
    <property type="entry name" value="Class-III_PLP-dep_AT"/>
</dbReference>
<dbReference type="Gene3D" id="3.90.1150.10">
    <property type="entry name" value="Aspartate Aminotransferase, domain 1"/>
    <property type="match status" value="1"/>
</dbReference>
<comment type="subcellular location">
    <subcellularLocation>
        <location evidence="2">Mitochondrion</location>
    </subcellularLocation>
</comment>
<proteinExistence type="inferred from homology"/>
<evidence type="ECO:0000256" key="5">
    <source>
        <dbReference type="ARBA" id="ARBA00022679"/>
    </source>
</evidence>
<dbReference type="CDD" id="cd00610">
    <property type="entry name" value="OAT_like"/>
    <property type="match status" value="1"/>
</dbReference>
<evidence type="ECO:0000256" key="6">
    <source>
        <dbReference type="ARBA" id="ARBA00022898"/>
    </source>
</evidence>
<dbReference type="NCBIfam" id="NF002325">
    <property type="entry name" value="PRK01278.1"/>
    <property type="match status" value="1"/>
</dbReference>
<organism evidence="7">
    <name type="scientific">freshwater metagenome</name>
    <dbReference type="NCBI Taxonomy" id="449393"/>
    <lineage>
        <taxon>unclassified sequences</taxon>
        <taxon>metagenomes</taxon>
        <taxon>ecological metagenomes</taxon>
    </lineage>
</organism>
<dbReference type="AlphaFoldDB" id="A0A6J6QH45"/>
<dbReference type="FunFam" id="3.40.640.10:FF:000004">
    <property type="entry name" value="Acetylornithine aminotransferase"/>
    <property type="match status" value="1"/>
</dbReference>
<dbReference type="NCBIfam" id="TIGR00707">
    <property type="entry name" value="argD"/>
    <property type="match status" value="1"/>
</dbReference>
<dbReference type="NCBIfam" id="NF002874">
    <property type="entry name" value="PRK03244.1"/>
    <property type="match status" value="1"/>
</dbReference>
<dbReference type="PANTHER" id="PTHR11986">
    <property type="entry name" value="AMINOTRANSFERASE CLASS III"/>
    <property type="match status" value="1"/>
</dbReference>
<reference evidence="7" key="1">
    <citation type="submission" date="2020-05" db="EMBL/GenBank/DDBJ databases">
        <authorList>
            <person name="Chiriac C."/>
            <person name="Salcher M."/>
            <person name="Ghai R."/>
            <person name="Kavagutti S V."/>
        </authorList>
    </citation>
    <scope>NUCLEOTIDE SEQUENCE</scope>
</reference>
<sequence>MSDKSKKYAERWSSSLQSNYGVPSLAIASGKGSILTDVDGKKYLDFLGGIATSVLGQAHPAIVTAVSKQIKTLGHVSNFYMHPGVIDLAQALQEMVGEKSARVFFCNSGAEANEAALKLSRKLGKTRVVATQGAFHGRTMGALSLTGQPKKRDPFTPLLSEVVHVPYGDIESITQAIDGDTAMVIVEPIMGEAGVVVPPKGYLKTIRKLCTKHGALMVVDAVQTGVGRTGEWFGFEQEGITPDVITLAKGLGGGLPIGAMIAIGNAGKLFAPGDHGSTFGGNPVACASALAVIKVIRKEKLLPKVKKKGARIKKVLSTCDGVLEVRGEGLLIGIVLKHPDAVHVQELLQDRGVLVNAATDSVIRIAPALTVSDAQISKFLSVFTKVMQEVSYV</sequence>